<organism evidence="1 2">
    <name type="scientific">Candidatus Methylobacter oryzae</name>
    <dbReference type="NCBI Taxonomy" id="2497749"/>
    <lineage>
        <taxon>Bacteria</taxon>
        <taxon>Pseudomonadati</taxon>
        <taxon>Pseudomonadota</taxon>
        <taxon>Gammaproteobacteria</taxon>
        <taxon>Methylococcales</taxon>
        <taxon>Methylococcaceae</taxon>
        <taxon>Methylobacter</taxon>
    </lineage>
</organism>
<dbReference type="Gene3D" id="3.10.450.530">
    <property type="entry name" value="Ribonuclease toxin, BrnT, of type II toxin-antitoxin system"/>
    <property type="match status" value="1"/>
</dbReference>
<dbReference type="EMBL" id="RYFG02000086">
    <property type="protein sequence ID" value="TRW95868.1"/>
    <property type="molecule type" value="Genomic_DNA"/>
</dbReference>
<sequence length="94" mass="11089">MKFTWDENKNQLNIRKHGINFSSTAYVFSDPFALSMPDDEHSETEERWLLLGKSLNEQMLLVVHTFRYDDVVRIIFARKATATETATYMKRLTK</sequence>
<gene>
    <name evidence="1" type="ORF">EKO24_009250</name>
</gene>
<dbReference type="Proteomes" id="UP000733744">
    <property type="component" value="Unassembled WGS sequence"/>
</dbReference>
<comment type="caution">
    <text evidence="1">The sequence shown here is derived from an EMBL/GenBank/DDBJ whole genome shotgun (WGS) entry which is preliminary data.</text>
</comment>
<protein>
    <submittedName>
        <fullName evidence="1">BrnT family toxin</fullName>
    </submittedName>
</protein>
<reference evidence="1 2" key="1">
    <citation type="journal article" date="2019" name="Antonie Van Leeuwenhoek">
        <title>Description of 'Ca. Methylobacter oryzae' KRF1, a novel species from the environmentally important Methylobacter clade 2.</title>
        <authorList>
            <person name="Khatri K."/>
            <person name="Mohite J.A."/>
            <person name="Pandit P.S."/>
            <person name="Bahulikar R."/>
            <person name="Rahalkar M.C."/>
        </authorList>
    </citation>
    <scope>NUCLEOTIDE SEQUENCE [LARGE SCALE GENOMIC DNA]</scope>
    <source>
        <strain evidence="1 2">KRF1</strain>
    </source>
</reference>
<dbReference type="InterPro" id="IPR038573">
    <property type="entry name" value="BrnT_sf"/>
</dbReference>
<proteinExistence type="predicted"/>
<evidence type="ECO:0000313" key="2">
    <source>
        <dbReference type="Proteomes" id="UP000733744"/>
    </source>
</evidence>
<dbReference type="InterPro" id="IPR007460">
    <property type="entry name" value="BrnT_toxin"/>
</dbReference>
<dbReference type="Pfam" id="PF04365">
    <property type="entry name" value="BrnT_toxin"/>
    <property type="match status" value="1"/>
</dbReference>
<name>A0ABY3CB04_9GAMM</name>
<accession>A0ABY3CB04</accession>
<keyword evidence="2" id="KW-1185">Reference proteome</keyword>
<dbReference type="RefSeq" id="WP_127030625.1">
    <property type="nucleotide sequence ID" value="NZ_RYFG02000086.1"/>
</dbReference>
<evidence type="ECO:0000313" key="1">
    <source>
        <dbReference type="EMBL" id="TRW95868.1"/>
    </source>
</evidence>